<evidence type="ECO:0000313" key="12">
    <source>
        <dbReference type="Proteomes" id="UP000061362"/>
    </source>
</evidence>
<reference evidence="12 13" key="2">
    <citation type="journal article" date="2015" name="Genome Announc.">
        <title>Complete Genome Sequences of Evolved Arsenate-Resistant Metallosphaera sedula Strains.</title>
        <authorList>
            <person name="Ai C."/>
            <person name="McCarthy S."/>
            <person name="Schackwitz W."/>
            <person name="Martin J."/>
            <person name="Lipzen A."/>
            <person name="Blum P."/>
        </authorList>
    </citation>
    <scope>NUCLEOTIDE SEQUENCE [LARGE SCALE GENOMIC DNA]</scope>
    <source>
        <strain evidence="7 13">ARS120-1</strain>
        <strain evidence="8 12">ARS120-2</strain>
        <strain evidence="5 15">ARS50-1</strain>
        <strain evidence="6 14">ARS50-2</strain>
    </source>
</reference>
<evidence type="ECO:0000313" key="14">
    <source>
        <dbReference type="Proteomes" id="UP000062475"/>
    </source>
</evidence>
<dbReference type="EMBL" id="CP012176">
    <property type="protein sequence ID" value="AKV82578.1"/>
    <property type="molecule type" value="Genomic_DNA"/>
</dbReference>
<sequence length="249" mass="27542">MLIIEVTGVKGGAGRSTISALLALSMAKKGTDVILLDLDPLGWSSYLMEVRGEGLLPSILSSNTGDLWTDIELEGQTIRVIKMLGNGSKLNDGLYAIYSDAKKREMFEHVMVSAIQERFGIVIADSSTQITEGSNILFDKIREIVKEPIHIRKIFVTDMNKFDVDSTLNAMKNERGEILGTLINMVPPIPSFFELAETYAYLFKGIVTIVPFIESLFNASSVTLSLVPPQIQELANHVFKPIPDFMLIM</sequence>
<dbReference type="GO" id="GO:0016887">
    <property type="term" value="F:ATP hydrolysis activity"/>
    <property type="evidence" value="ECO:0007669"/>
    <property type="project" value="TreeGrafter"/>
</dbReference>
<dbReference type="Proteomes" id="UP000062398">
    <property type="component" value="Chromosome"/>
</dbReference>
<dbReference type="GeneID" id="5105449"/>
<dbReference type="PANTHER" id="PTHR43384:SF6">
    <property type="entry name" value="SEPTUM SITE-DETERMINING PROTEIN MIND HOMOLOG, CHLOROPLASTIC"/>
    <property type="match status" value="1"/>
</dbReference>
<gene>
    <name evidence="4" type="ORF">HA72_0453</name>
    <name evidence="5" type="ORF">MsedA_0466</name>
    <name evidence="6" type="ORF">MsedB_0466</name>
    <name evidence="7" type="ORF">MsedC_0465</name>
    <name evidence="8" type="ORF">MsedD_0466</name>
    <name evidence="9" type="ORF">MsedE_0466</name>
</gene>
<dbReference type="OMA" id="NAMKNER"/>
<feature type="domain" description="AAA" evidence="3">
    <location>
        <begin position="3"/>
        <end position="127"/>
    </location>
</feature>
<dbReference type="EMBL" id="CP008822">
    <property type="protein sequence ID" value="AIM26617.1"/>
    <property type="molecule type" value="Genomic_DNA"/>
</dbReference>
<dbReference type="Gene3D" id="3.40.50.300">
    <property type="entry name" value="P-loop containing nucleotide triphosphate hydrolases"/>
    <property type="match status" value="1"/>
</dbReference>
<dbReference type="InterPro" id="IPR027417">
    <property type="entry name" value="P-loop_NTPase"/>
</dbReference>
<reference evidence="4 10" key="1">
    <citation type="journal article" date="2014" name="J. Bacteriol.">
        <title>Role of an Archaeal PitA Transporter in the Copper and Arsenic Resistance of Metallosphaera sedula, an Extreme Thermoacidophile.</title>
        <authorList>
            <person name="McCarthy S."/>
            <person name="Ai C."/>
            <person name="Wheaton G."/>
            <person name="Tevatia R."/>
            <person name="Eckrich V."/>
            <person name="Kelly R."/>
            <person name="Blum P."/>
        </authorList>
    </citation>
    <scope>NUCLEOTIDE SEQUENCE [LARGE SCALE GENOMIC DNA]</scope>
    <source>
        <strain evidence="4 10">CuR1</strain>
    </source>
</reference>
<dbReference type="Pfam" id="PF13614">
    <property type="entry name" value="AAA_31"/>
    <property type="match status" value="1"/>
</dbReference>
<accession>A0A088E4D7</accession>
<dbReference type="Proteomes" id="UP000056255">
    <property type="component" value="Chromosome"/>
</dbReference>
<dbReference type="RefSeq" id="WP_012020418.1">
    <property type="nucleotide sequence ID" value="NZ_CP008822.1"/>
</dbReference>
<evidence type="ECO:0000313" key="7">
    <source>
        <dbReference type="EMBL" id="AKV78087.1"/>
    </source>
</evidence>
<evidence type="ECO:0000313" key="6">
    <source>
        <dbReference type="EMBL" id="AKV75838.1"/>
    </source>
</evidence>
<protein>
    <recommendedName>
        <fullName evidence="3">AAA domain-containing protein</fullName>
    </recommendedName>
</protein>
<dbReference type="GO" id="GO:0051782">
    <property type="term" value="P:negative regulation of cell division"/>
    <property type="evidence" value="ECO:0007669"/>
    <property type="project" value="TreeGrafter"/>
</dbReference>
<evidence type="ECO:0000313" key="4">
    <source>
        <dbReference type="EMBL" id="AIM26617.1"/>
    </source>
</evidence>
<dbReference type="EMBL" id="CP012172">
    <property type="protein sequence ID" value="AKV73597.1"/>
    <property type="molecule type" value="Genomic_DNA"/>
</dbReference>
<proteinExistence type="predicted"/>
<dbReference type="EMBL" id="CP012174">
    <property type="protein sequence ID" value="AKV78087.1"/>
    <property type="molecule type" value="Genomic_DNA"/>
</dbReference>
<organism evidence="4 10">
    <name type="scientific">Metallosphaera sedula</name>
    <dbReference type="NCBI Taxonomy" id="43687"/>
    <lineage>
        <taxon>Archaea</taxon>
        <taxon>Thermoproteota</taxon>
        <taxon>Thermoprotei</taxon>
        <taxon>Sulfolobales</taxon>
        <taxon>Sulfolobaceae</taxon>
        <taxon>Metallosphaera</taxon>
    </lineage>
</organism>
<keyword evidence="2" id="KW-0067">ATP-binding</keyword>
<dbReference type="OrthoDB" id="34713at2157"/>
<dbReference type="EMBL" id="CP012175">
    <property type="protein sequence ID" value="AKV80332.1"/>
    <property type="molecule type" value="Genomic_DNA"/>
</dbReference>
<keyword evidence="1" id="KW-0547">Nucleotide-binding</keyword>
<evidence type="ECO:0000313" key="9">
    <source>
        <dbReference type="EMBL" id="AKV82578.1"/>
    </source>
</evidence>
<evidence type="ECO:0000313" key="5">
    <source>
        <dbReference type="EMBL" id="AKV73597.1"/>
    </source>
</evidence>
<evidence type="ECO:0000259" key="3">
    <source>
        <dbReference type="Pfam" id="PF13614"/>
    </source>
</evidence>
<dbReference type="Proteomes" id="UP000062475">
    <property type="component" value="Chromosome"/>
</dbReference>
<dbReference type="GO" id="GO:0005829">
    <property type="term" value="C:cytosol"/>
    <property type="evidence" value="ECO:0007669"/>
    <property type="project" value="TreeGrafter"/>
</dbReference>
<dbReference type="AlphaFoldDB" id="A0A088E4D7"/>
<dbReference type="PATRIC" id="fig|43687.5.peg.465"/>
<dbReference type="GO" id="GO:0005524">
    <property type="term" value="F:ATP binding"/>
    <property type="evidence" value="ECO:0007669"/>
    <property type="project" value="UniProtKB-KW"/>
</dbReference>
<evidence type="ECO:0000313" key="13">
    <source>
        <dbReference type="Proteomes" id="UP000062398"/>
    </source>
</evidence>
<evidence type="ECO:0000313" key="15">
    <source>
        <dbReference type="Proteomes" id="UP000068832"/>
    </source>
</evidence>
<dbReference type="GO" id="GO:0009898">
    <property type="term" value="C:cytoplasmic side of plasma membrane"/>
    <property type="evidence" value="ECO:0007669"/>
    <property type="project" value="TreeGrafter"/>
</dbReference>
<dbReference type="Proteomes" id="UP000061362">
    <property type="component" value="Chromosome"/>
</dbReference>
<evidence type="ECO:0000256" key="1">
    <source>
        <dbReference type="ARBA" id="ARBA00022741"/>
    </source>
</evidence>
<dbReference type="EMBL" id="CP012173">
    <property type="protein sequence ID" value="AKV75838.1"/>
    <property type="molecule type" value="Genomic_DNA"/>
</dbReference>
<evidence type="ECO:0000256" key="2">
    <source>
        <dbReference type="ARBA" id="ARBA00022840"/>
    </source>
</evidence>
<evidence type="ECO:0000313" key="8">
    <source>
        <dbReference type="EMBL" id="AKV80332.1"/>
    </source>
</evidence>
<dbReference type="SUPFAM" id="SSF52540">
    <property type="entry name" value="P-loop containing nucleoside triphosphate hydrolases"/>
    <property type="match status" value="1"/>
</dbReference>
<evidence type="ECO:0000313" key="10">
    <source>
        <dbReference type="Proteomes" id="UP000029084"/>
    </source>
</evidence>
<dbReference type="InterPro" id="IPR050625">
    <property type="entry name" value="ParA/MinD_ATPase"/>
</dbReference>
<dbReference type="Proteomes" id="UP000068832">
    <property type="component" value="Chromosome"/>
</dbReference>
<reference evidence="9 11" key="3">
    <citation type="submission" date="2015-07" db="EMBL/GenBank/DDBJ databases">
        <title>Physiological, transcriptional responses and genome re-sequencing of acid resistant extremely thermoacidophilic Metallosphaera sedula SARC-M1.</title>
        <authorList>
            <person name="Ai C."/>
            <person name="McCarthy S."/>
            <person name="Eckrich V."/>
            <person name="Rudrappa D."/>
            <person name="Qiu G."/>
            <person name="Blum P."/>
        </authorList>
    </citation>
    <scope>NUCLEOTIDE SEQUENCE [LARGE SCALE GENOMIC DNA]</scope>
    <source>
        <strain evidence="9 11">SARC-M1</strain>
    </source>
</reference>
<name>A0A088E4D7_9CREN</name>
<evidence type="ECO:0000313" key="11">
    <source>
        <dbReference type="Proteomes" id="UP000056255"/>
    </source>
</evidence>
<dbReference type="PANTHER" id="PTHR43384">
    <property type="entry name" value="SEPTUM SITE-DETERMINING PROTEIN MIND HOMOLOG, CHLOROPLASTIC-RELATED"/>
    <property type="match status" value="1"/>
</dbReference>
<dbReference type="InterPro" id="IPR025669">
    <property type="entry name" value="AAA_dom"/>
</dbReference>
<dbReference type="Proteomes" id="UP000029084">
    <property type="component" value="Chromosome"/>
</dbReference>